<dbReference type="EMBL" id="VXPY01000013">
    <property type="protein sequence ID" value="MYD89048.1"/>
    <property type="molecule type" value="Genomic_DNA"/>
</dbReference>
<dbReference type="InterPro" id="IPR004837">
    <property type="entry name" value="NaCa_Exmemb"/>
</dbReference>
<gene>
    <name evidence="7" type="ORF">F4Y08_01745</name>
</gene>
<dbReference type="GO" id="GO:0006874">
    <property type="term" value="P:intracellular calcium ion homeostasis"/>
    <property type="evidence" value="ECO:0007669"/>
    <property type="project" value="TreeGrafter"/>
</dbReference>
<feature type="transmembrane region" description="Helical" evidence="5">
    <location>
        <begin position="195"/>
        <end position="214"/>
    </location>
</feature>
<feature type="domain" description="Sodium/calcium exchanger membrane region" evidence="6">
    <location>
        <begin position="201"/>
        <end position="340"/>
    </location>
</feature>
<dbReference type="Pfam" id="PF01699">
    <property type="entry name" value="Na_Ca_ex"/>
    <property type="match status" value="2"/>
</dbReference>
<evidence type="ECO:0000313" key="7">
    <source>
        <dbReference type="EMBL" id="MYD89048.1"/>
    </source>
</evidence>
<evidence type="ECO:0000256" key="3">
    <source>
        <dbReference type="ARBA" id="ARBA00022989"/>
    </source>
</evidence>
<dbReference type="NCBIfam" id="TIGR00367">
    <property type="entry name" value="calcium/sodium antiporter"/>
    <property type="match status" value="1"/>
</dbReference>
<evidence type="ECO:0000256" key="2">
    <source>
        <dbReference type="ARBA" id="ARBA00022692"/>
    </source>
</evidence>
<evidence type="ECO:0000256" key="4">
    <source>
        <dbReference type="ARBA" id="ARBA00023136"/>
    </source>
</evidence>
<feature type="transmembrane region" description="Helical" evidence="5">
    <location>
        <begin position="131"/>
        <end position="150"/>
    </location>
</feature>
<feature type="domain" description="Sodium/calcium exchanger membrane region" evidence="6">
    <location>
        <begin position="28"/>
        <end position="170"/>
    </location>
</feature>
<feature type="transmembrane region" description="Helical" evidence="5">
    <location>
        <begin position="95"/>
        <end position="119"/>
    </location>
</feature>
<dbReference type="PANTHER" id="PTHR10846">
    <property type="entry name" value="SODIUM/POTASSIUM/CALCIUM EXCHANGER"/>
    <property type="match status" value="1"/>
</dbReference>
<reference evidence="7" key="1">
    <citation type="submission" date="2019-09" db="EMBL/GenBank/DDBJ databases">
        <title>Characterisation of the sponge microbiome using genome-centric metagenomics.</title>
        <authorList>
            <person name="Engelberts J.P."/>
            <person name="Robbins S.J."/>
            <person name="De Goeij J.M."/>
            <person name="Aranda M."/>
            <person name="Bell S.C."/>
            <person name="Webster N.S."/>
        </authorList>
    </citation>
    <scope>NUCLEOTIDE SEQUENCE</scope>
    <source>
        <strain evidence="7">SB0662_bin_9</strain>
    </source>
</reference>
<keyword evidence="2 5" id="KW-0812">Transmembrane</keyword>
<protein>
    <submittedName>
        <fullName evidence="7">Calcium/sodium antiporter</fullName>
    </submittedName>
</protein>
<feature type="transmembrane region" description="Helical" evidence="5">
    <location>
        <begin position="326"/>
        <end position="346"/>
    </location>
</feature>
<feature type="transmembrane region" description="Helical" evidence="5">
    <location>
        <begin position="59"/>
        <end position="83"/>
    </location>
</feature>
<dbReference type="InterPro" id="IPR004481">
    <property type="entry name" value="K/Na/Ca-exchanger"/>
</dbReference>
<dbReference type="GO" id="GO:0008273">
    <property type="term" value="F:calcium, potassium:sodium antiporter activity"/>
    <property type="evidence" value="ECO:0007669"/>
    <property type="project" value="TreeGrafter"/>
</dbReference>
<dbReference type="GO" id="GO:0005886">
    <property type="term" value="C:plasma membrane"/>
    <property type="evidence" value="ECO:0007669"/>
    <property type="project" value="TreeGrafter"/>
</dbReference>
<name>A0A6B1DNQ6_9CHLR</name>
<dbReference type="PANTHER" id="PTHR10846:SF8">
    <property type="entry name" value="INNER MEMBRANE PROTEIN YRBG"/>
    <property type="match status" value="1"/>
</dbReference>
<proteinExistence type="predicted"/>
<feature type="transmembrane region" description="Helical" evidence="5">
    <location>
        <begin position="24"/>
        <end position="47"/>
    </location>
</feature>
<dbReference type="AlphaFoldDB" id="A0A6B1DNQ6"/>
<comment type="subcellular location">
    <subcellularLocation>
        <location evidence="1">Membrane</location>
        <topology evidence="1">Multi-pass membrane protein</topology>
    </subcellularLocation>
</comment>
<dbReference type="InterPro" id="IPR044880">
    <property type="entry name" value="NCX_ion-bd_dom_sf"/>
</dbReference>
<keyword evidence="3 5" id="KW-1133">Transmembrane helix</keyword>
<evidence type="ECO:0000256" key="5">
    <source>
        <dbReference type="SAM" id="Phobius"/>
    </source>
</evidence>
<organism evidence="7">
    <name type="scientific">Caldilineaceae bacterium SB0662_bin_9</name>
    <dbReference type="NCBI Taxonomy" id="2605258"/>
    <lineage>
        <taxon>Bacteria</taxon>
        <taxon>Bacillati</taxon>
        <taxon>Chloroflexota</taxon>
        <taxon>Caldilineae</taxon>
        <taxon>Caldilineales</taxon>
        <taxon>Caldilineaceae</taxon>
    </lineage>
</organism>
<evidence type="ECO:0000256" key="1">
    <source>
        <dbReference type="ARBA" id="ARBA00004141"/>
    </source>
</evidence>
<feature type="transmembrane region" description="Helical" evidence="5">
    <location>
        <begin position="264"/>
        <end position="287"/>
    </location>
</feature>
<sequence>MGCAFRDRSFCPKPKPSSPVSDSALQILLLQIVLGLAGLVVAGYGLVSSASELASRLGMSPIMIGLTIVALGTSLPELLVSILDNLNPNTSGTLAIGNVVGSNIANIGLILGLGSLIAALPIQRRLLTREYPAMLLVSVVLVAFSIDGTVMPWEGAILLAGLAIFMTYSIAFGRAHPEAVESADDSDFWQRFGRWGLTAVLVVLGFSLVGMPLSADALVNGAGGLARLFGISELFIGLSIVAIGTSLPELATTLIAIRQGEREIAVGNLVGSNMLNILAIVGITSVVKPMPAPVSMLAFDYPIMLLSSALPFLVVWWTGFQARRSVGIPLVCLYAVFCWSVVLNATGRWHWPPEGLPLFEALARLADGI</sequence>
<evidence type="ECO:0000259" key="6">
    <source>
        <dbReference type="Pfam" id="PF01699"/>
    </source>
</evidence>
<dbReference type="GO" id="GO:0005262">
    <property type="term" value="F:calcium channel activity"/>
    <property type="evidence" value="ECO:0007669"/>
    <property type="project" value="TreeGrafter"/>
</dbReference>
<comment type="caution">
    <text evidence="7">The sequence shown here is derived from an EMBL/GenBank/DDBJ whole genome shotgun (WGS) entry which is preliminary data.</text>
</comment>
<feature type="transmembrane region" description="Helical" evidence="5">
    <location>
        <begin position="156"/>
        <end position="175"/>
    </location>
</feature>
<feature type="transmembrane region" description="Helical" evidence="5">
    <location>
        <begin position="299"/>
        <end position="319"/>
    </location>
</feature>
<accession>A0A6B1DNQ6</accession>
<feature type="transmembrane region" description="Helical" evidence="5">
    <location>
        <begin position="234"/>
        <end position="257"/>
    </location>
</feature>
<keyword evidence="4 5" id="KW-0472">Membrane</keyword>
<dbReference type="Gene3D" id="1.20.1420.30">
    <property type="entry name" value="NCX, central ion-binding region"/>
    <property type="match status" value="1"/>
</dbReference>